<dbReference type="SUPFAM" id="SSF58104">
    <property type="entry name" value="Methyl-accepting chemotaxis protein (MCP) signaling domain"/>
    <property type="match status" value="1"/>
</dbReference>
<gene>
    <name evidence="5" type="ORF">QBO96_16800</name>
</gene>
<dbReference type="PANTHER" id="PTHR32089:SF112">
    <property type="entry name" value="LYSOZYME-LIKE PROTEIN-RELATED"/>
    <property type="match status" value="1"/>
</dbReference>
<evidence type="ECO:0000259" key="4">
    <source>
        <dbReference type="PROSITE" id="PS50111"/>
    </source>
</evidence>
<dbReference type="PANTHER" id="PTHR32089">
    <property type="entry name" value="METHYL-ACCEPTING CHEMOTAXIS PROTEIN MCPB"/>
    <property type="match status" value="1"/>
</dbReference>
<evidence type="ECO:0000313" key="5">
    <source>
        <dbReference type="EMBL" id="WGF37353.1"/>
    </source>
</evidence>
<sequence length="319" mass="35781">MAVLTMFQSKKVDIEQFKAKIDELNAKLDKKDHEFQIFLNELHKEIIETIEQHNKVNDQHTILGEMVADIVGEFNKVEDSTIHSNKISENALDKGNLLISSSDQMMTLSVESKHAVQEVEHLIDALGEQSQKTSLSMSNLSERSKQIAEIVNVIGEISNQTNLLALNASIEAARAGEHGKGFSVVAEEVRKLAENTKTSTEDIANLTKKIEEQIGLAYEDNKNNMQLVTEGIDKSAKTSVKIDQLLHIMTNVQTGINELLASIKDQRLSNEDVIHKFNRTTALFDETNRVLTSHIDESEIVTKKLLEAVDQVKHFPTER</sequence>
<keyword evidence="1 2" id="KW-0807">Transducer</keyword>
<evidence type="ECO:0000256" key="1">
    <source>
        <dbReference type="ARBA" id="ARBA00023224"/>
    </source>
</evidence>
<accession>A0ABY8KG19</accession>
<dbReference type="EMBL" id="CP122283">
    <property type="protein sequence ID" value="WGF37353.1"/>
    <property type="molecule type" value="Genomic_DNA"/>
</dbReference>
<name>A0ABY8KG19_9BACI</name>
<keyword evidence="6" id="KW-1185">Reference proteome</keyword>
<dbReference type="PROSITE" id="PS50111">
    <property type="entry name" value="CHEMOTAXIS_TRANSDUC_2"/>
    <property type="match status" value="1"/>
</dbReference>
<dbReference type="RefSeq" id="WP_233732353.1">
    <property type="nucleotide sequence ID" value="NZ_CP122283.1"/>
</dbReference>
<organism evidence="5 6">
    <name type="scientific">Lysinibacillus capsici</name>
    <dbReference type="NCBI Taxonomy" id="2115968"/>
    <lineage>
        <taxon>Bacteria</taxon>
        <taxon>Bacillati</taxon>
        <taxon>Bacillota</taxon>
        <taxon>Bacilli</taxon>
        <taxon>Bacillales</taxon>
        <taxon>Bacillaceae</taxon>
        <taxon>Lysinibacillus</taxon>
    </lineage>
</organism>
<evidence type="ECO:0000313" key="6">
    <source>
        <dbReference type="Proteomes" id="UP001244564"/>
    </source>
</evidence>
<proteinExistence type="predicted"/>
<feature type="coiled-coil region" evidence="3">
    <location>
        <begin position="7"/>
        <end position="59"/>
    </location>
</feature>
<dbReference type="Gene3D" id="1.10.287.950">
    <property type="entry name" value="Methyl-accepting chemotaxis protein"/>
    <property type="match status" value="1"/>
</dbReference>
<dbReference type="Pfam" id="PF00015">
    <property type="entry name" value="MCPsignal"/>
    <property type="match status" value="1"/>
</dbReference>
<keyword evidence="3" id="KW-0175">Coiled coil</keyword>
<evidence type="ECO:0000256" key="3">
    <source>
        <dbReference type="SAM" id="Coils"/>
    </source>
</evidence>
<feature type="domain" description="Methyl-accepting transducer" evidence="4">
    <location>
        <begin position="111"/>
        <end position="281"/>
    </location>
</feature>
<dbReference type="Proteomes" id="UP001244564">
    <property type="component" value="Chromosome"/>
</dbReference>
<evidence type="ECO:0000256" key="2">
    <source>
        <dbReference type="PROSITE-ProRule" id="PRU00284"/>
    </source>
</evidence>
<reference evidence="5 6" key="1">
    <citation type="submission" date="2023-04" db="EMBL/GenBank/DDBJ databases">
        <title>Genomic of Lysinibacillus capsici TSBLM.</title>
        <authorList>
            <person name="Hu X.S."/>
            <person name="Yu C.H."/>
        </authorList>
    </citation>
    <scope>NUCLEOTIDE SEQUENCE [LARGE SCALE GENOMIC DNA]</scope>
    <source>
        <strain evidence="5 6">TSBLM</strain>
    </source>
</reference>
<dbReference type="InterPro" id="IPR004089">
    <property type="entry name" value="MCPsignal_dom"/>
</dbReference>
<dbReference type="SMART" id="SM00283">
    <property type="entry name" value="MA"/>
    <property type="match status" value="1"/>
</dbReference>
<protein>
    <submittedName>
        <fullName evidence="5">Methyl-accepting chemotaxis protein</fullName>
    </submittedName>
</protein>